<evidence type="ECO:0000313" key="2">
    <source>
        <dbReference type="EMBL" id="OKL48812.1"/>
    </source>
</evidence>
<dbReference type="OrthoDB" id="9794834at2"/>
<evidence type="ECO:0000259" key="1">
    <source>
        <dbReference type="Pfam" id="PF06114"/>
    </source>
</evidence>
<keyword evidence="3" id="KW-1185">Reference proteome</keyword>
<dbReference type="RefSeq" id="WP_073708820.1">
    <property type="nucleotide sequence ID" value="NZ_MQSV01000002.1"/>
</dbReference>
<dbReference type="InterPro" id="IPR052345">
    <property type="entry name" value="Rad_response_metalloprotease"/>
</dbReference>
<dbReference type="PANTHER" id="PTHR43236:SF1">
    <property type="entry name" value="BLL7220 PROTEIN"/>
    <property type="match status" value="1"/>
</dbReference>
<organism evidence="2 3">
    <name type="scientific">Boudabousia liubingyangii</name>
    <dbReference type="NCBI Taxonomy" id="1921764"/>
    <lineage>
        <taxon>Bacteria</taxon>
        <taxon>Bacillati</taxon>
        <taxon>Actinomycetota</taxon>
        <taxon>Actinomycetes</taxon>
        <taxon>Actinomycetales</taxon>
        <taxon>Actinomycetaceae</taxon>
        <taxon>Boudabousia</taxon>
    </lineage>
</organism>
<dbReference type="EMBL" id="MQSV01000002">
    <property type="protein sequence ID" value="OKL48812.1"/>
    <property type="molecule type" value="Genomic_DNA"/>
</dbReference>
<dbReference type="Pfam" id="PF06114">
    <property type="entry name" value="Peptidase_M78"/>
    <property type="match status" value="1"/>
</dbReference>
<proteinExistence type="predicted"/>
<dbReference type="AlphaFoldDB" id="A0A1Q5PMQ5"/>
<feature type="domain" description="IrrE N-terminal-like" evidence="1">
    <location>
        <begin position="101"/>
        <end position="210"/>
    </location>
</feature>
<comment type="caution">
    <text evidence="2">The sequence shown here is derived from an EMBL/GenBank/DDBJ whole genome shotgun (WGS) entry which is preliminary data.</text>
</comment>
<accession>A0A1Q5PMQ5</accession>
<dbReference type="PANTHER" id="PTHR43236">
    <property type="entry name" value="ANTITOXIN HIGA1"/>
    <property type="match status" value="1"/>
</dbReference>
<sequence length="235" mass="26480">MVRRYSARGLEIKAEKILREWNPDVLDRPGRIDIEAFAEQHARADINWFRLSKDNTVLGLTCFENRPIMVYSEDGETEQIIDGHEHMIILCPSAWDEGGESRGRFTIAHECSHVLLHTAKDLEQSQEGAAPHTVAVNPCVELTDGRKVQDWVEWQANRLGACLLMPKTMMKAAVPDVAEPDEDGDYEIALDGVQALAQLFDVSVLAMKIRVAQLQKEKFLRAYLGEDAQIVGVRQ</sequence>
<name>A0A1Q5PMQ5_9ACTO</name>
<dbReference type="InterPro" id="IPR010359">
    <property type="entry name" value="IrrE_HExxH"/>
</dbReference>
<dbReference type="Proteomes" id="UP000186785">
    <property type="component" value="Unassembled WGS sequence"/>
</dbReference>
<gene>
    <name evidence="2" type="ORF">BSR29_02850</name>
</gene>
<protein>
    <recommendedName>
        <fullName evidence="1">IrrE N-terminal-like domain-containing protein</fullName>
    </recommendedName>
</protein>
<dbReference type="Gene3D" id="1.10.10.2910">
    <property type="match status" value="1"/>
</dbReference>
<evidence type="ECO:0000313" key="3">
    <source>
        <dbReference type="Proteomes" id="UP000186785"/>
    </source>
</evidence>
<reference evidence="2 3" key="1">
    <citation type="submission" date="2016-11" db="EMBL/GenBank/DDBJ databases">
        <title>Actinomyces gypaetusis sp. nov. isolated from the vulture Gypaetus barbatus in Qinghai Tibet Plateau China.</title>
        <authorList>
            <person name="Meng X."/>
        </authorList>
    </citation>
    <scope>NUCLEOTIDE SEQUENCE [LARGE SCALE GENOMIC DNA]</scope>
    <source>
        <strain evidence="2 3">VUL4_2</strain>
    </source>
</reference>